<dbReference type="AlphaFoldDB" id="A0ABD3GJT6"/>
<feature type="compositionally biased region" description="Polar residues" evidence="2">
    <location>
        <begin position="311"/>
        <end position="332"/>
    </location>
</feature>
<evidence type="ECO:0000256" key="2">
    <source>
        <dbReference type="SAM" id="MobiDB-lite"/>
    </source>
</evidence>
<comment type="caution">
    <text evidence="3">The sequence shown here is derived from an EMBL/GenBank/DDBJ whole genome shotgun (WGS) entry which is preliminary data.</text>
</comment>
<evidence type="ECO:0000313" key="4">
    <source>
        <dbReference type="Proteomes" id="UP001633002"/>
    </source>
</evidence>
<evidence type="ECO:0000313" key="3">
    <source>
        <dbReference type="EMBL" id="KAL3678161.1"/>
    </source>
</evidence>
<feature type="region of interest" description="Disordered" evidence="2">
    <location>
        <begin position="230"/>
        <end position="260"/>
    </location>
</feature>
<sequence>MWKWCAQTVYKGRKNKSIDYYAIKSVEKAQRPEFSKKNAVVWGVSNMQDHGRKDRGRTYRSDRTKERGPASDDQAGLRNDSHVFGNPDNFAAINGCSRKTKITRKTLTKVIAFGHMAVTLCAQGFVKCSGVIMGKKVARYISTYKNARTFYLGTSSGLTEAEIVAGLTLEQKMNAKCHYFFRMHALYGARANVEPPVVGDAGLPAEMFFDDRGLCQDSQAAFQFSAADPMLSGDEEEAADREEEPIDLSEDDEVDNQTAPVADASDFFFETAMPEETGGDAFYQTAQPAEDGGPEMGNQTGRSAVDVETNAVRTPQQNRRPQQSRGDASVQSVDDVKSSGKTVRSRDRPPPPERKTSLITAYEEQVKEKVFLRKEAQDQKASFRDAILEDRRRAREQRERARIQEGIEAMRRARAERRSTLLAEMVKTGKSMDEIHQAFLLLDSVEERLSGSM</sequence>
<keyword evidence="4" id="KW-1185">Reference proteome</keyword>
<feature type="compositionally biased region" description="Basic and acidic residues" evidence="2">
    <location>
        <begin position="49"/>
        <end position="70"/>
    </location>
</feature>
<feature type="coiled-coil region" evidence="1">
    <location>
        <begin position="384"/>
        <end position="413"/>
    </location>
</feature>
<accession>A0ABD3GJT6</accession>
<dbReference type="EMBL" id="JBJQOH010000007">
    <property type="protein sequence ID" value="KAL3678161.1"/>
    <property type="molecule type" value="Genomic_DNA"/>
</dbReference>
<keyword evidence="1" id="KW-0175">Coiled coil</keyword>
<feature type="compositionally biased region" description="Basic and acidic residues" evidence="2">
    <location>
        <begin position="334"/>
        <end position="356"/>
    </location>
</feature>
<feature type="compositionally biased region" description="Acidic residues" evidence="2">
    <location>
        <begin position="233"/>
        <end position="255"/>
    </location>
</feature>
<protein>
    <submittedName>
        <fullName evidence="3">Uncharacterized protein</fullName>
    </submittedName>
</protein>
<proteinExistence type="predicted"/>
<reference evidence="3 4" key="1">
    <citation type="submission" date="2024-09" db="EMBL/GenBank/DDBJ databases">
        <title>Chromosome-scale assembly of Riccia sorocarpa.</title>
        <authorList>
            <person name="Paukszto L."/>
        </authorList>
    </citation>
    <scope>NUCLEOTIDE SEQUENCE [LARGE SCALE GENOMIC DNA]</scope>
    <source>
        <strain evidence="3">LP-2024</strain>
        <tissue evidence="3">Aerial parts of the thallus</tissue>
    </source>
</reference>
<feature type="region of interest" description="Disordered" evidence="2">
    <location>
        <begin position="311"/>
        <end position="358"/>
    </location>
</feature>
<organism evidence="3 4">
    <name type="scientific">Riccia sorocarpa</name>
    <dbReference type="NCBI Taxonomy" id="122646"/>
    <lineage>
        <taxon>Eukaryota</taxon>
        <taxon>Viridiplantae</taxon>
        <taxon>Streptophyta</taxon>
        <taxon>Embryophyta</taxon>
        <taxon>Marchantiophyta</taxon>
        <taxon>Marchantiopsida</taxon>
        <taxon>Marchantiidae</taxon>
        <taxon>Marchantiales</taxon>
        <taxon>Ricciaceae</taxon>
        <taxon>Riccia</taxon>
    </lineage>
</organism>
<gene>
    <name evidence="3" type="ORF">R1sor_021117</name>
</gene>
<feature type="region of interest" description="Disordered" evidence="2">
    <location>
        <begin position="45"/>
        <end position="81"/>
    </location>
</feature>
<evidence type="ECO:0000256" key="1">
    <source>
        <dbReference type="SAM" id="Coils"/>
    </source>
</evidence>
<dbReference type="Proteomes" id="UP001633002">
    <property type="component" value="Unassembled WGS sequence"/>
</dbReference>
<name>A0ABD3GJT6_9MARC</name>